<name>A0A1H9SNU9_9BACI</name>
<comment type="similarity">
    <text evidence="2">Belongs to the peptidase S54 family.</text>
</comment>
<sequence length="255" mass="29035">MFIRNESFSEFIQSYKVVTALIAVNLFFLIWTEVFPFLGGYEIYLLGVGNNAAVALGEYWRLFTPIFLHGGLMHFAFNSFSLFLFGPSLETMLGRVKFISLYLATGVIANIATFYLGDPMLLHLGASGAIFGLFGLYLYIVLMRKELLPQASQQIILTIIVIGVIMTFVNPGINILAHLFGLISGLAVAPLFLSRVNRVSRYQRAHEPDEIGFDPQRWAKRKQHRERMWLYIIGGIAAMISFFWLVDFLFLSRLW</sequence>
<keyword evidence="6 7" id="KW-0472">Membrane</keyword>
<proteinExistence type="inferred from homology"/>
<feature type="transmembrane region" description="Helical" evidence="7">
    <location>
        <begin position="228"/>
        <end position="251"/>
    </location>
</feature>
<dbReference type="GO" id="GO:0004252">
    <property type="term" value="F:serine-type endopeptidase activity"/>
    <property type="evidence" value="ECO:0007669"/>
    <property type="project" value="InterPro"/>
</dbReference>
<dbReference type="PANTHER" id="PTHR43731:SF14">
    <property type="entry name" value="PRESENILIN-ASSOCIATED RHOMBOID-LIKE PROTEIN, MITOCHONDRIAL"/>
    <property type="match status" value="1"/>
</dbReference>
<dbReference type="Pfam" id="PF01694">
    <property type="entry name" value="Rhomboid"/>
    <property type="match status" value="1"/>
</dbReference>
<keyword evidence="4" id="KW-0378">Hydrolase</keyword>
<dbReference type="PANTHER" id="PTHR43731">
    <property type="entry name" value="RHOMBOID PROTEASE"/>
    <property type="match status" value="1"/>
</dbReference>
<dbReference type="Gene3D" id="1.20.1540.10">
    <property type="entry name" value="Rhomboid-like"/>
    <property type="match status" value="1"/>
</dbReference>
<gene>
    <name evidence="9" type="ORF">SAMN05444126_10790</name>
</gene>
<evidence type="ECO:0000256" key="4">
    <source>
        <dbReference type="ARBA" id="ARBA00022801"/>
    </source>
</evidence>
<feature type="transmembrane region" description="Helical" evidence="7">
    <location>
        <begin position="154"/>
        <end position="169"/>
    </location>
</feature>
<evidence type="ECO:0000256" key="1">
    <source>
        <dbReference type="ARBA" id="ARBA00004141"/>
    </source>
</evidence>
<feature type="transmembrane region" description="Helical" evidence="7">
    <location>
        <begin position="98"/>
        <end position="116"/>
    </location>
</feature>
<evidence type="ECO:0000256" key="5">
    <source>
        <dbReference type="ARBA" id="ARBA00022989"/>
    </source>
</evidence>
<comment type="caution">
    <text evidence="9">The sequence shown here is derived from an EMBL/GenBank/DDBJ whole genome shotgun (WGS) entry which is preliminary data.</text>
</comment>
<dbReference type="Proteomes" id="UP000199318">
    <property type="component" value="Unassembled WGS sequence"/>
</dbReference>
<keyword evidence="5 7" id="KW-1133">Transmembrane helix</keyword>
<dbReference type="GO" id="GO:0016020">
    <property type="term" value="C:membrane"/>
    <property type="evidence" value="ECO:0007669"/>
    <property type="project" value="UniProtKB-SubCell"/>
</dbReference>
<dbReference type="InterPro" id="IPR022764">
    <property type="entry name" value="Peptidase_S54_rhomboid_dom"/>
</dbReference>
<protein>
    <submittedName>
        <fullName evidence="9">Membrane associated serine protease, rhomboid family</fullName>
    </submittedName>
</protein>
<evidence type="ECO:0000256" key="2">
    <source>
        <dbReference type="ARBA" id="ARBA00009045"/>
    </source>
</evidence>
<comment type="subcellular location">
    <subcellularLocation>
        <location evidence="1">Membrane</location>
        <topology evidence="1">Multi-pass membrane protein</topology>
    </subcellularLocation>
</comment>
<evidence type="ECO:0000313" key="9">
    <source>
        <dbReference type="EMBL" id="SER86690.1"/>
    </source>
</evidence>
<evidence type="ECO:0000256" key="3">
    <source>
        <dbReference type="ARBA" id="ARBA00022692"/>
    </source>
</evidence>
<dbReference type="STRING" id="1464123.SAMN05444126_10790"/>
<dbReference type="GO" id="GO:0006508">
    <property type="term" value="P:proteolysis"/>
    <property type="evidence" value="ECO:0007669"/>
    <property type="project" value="UniProtKB-KW"/>
</dbReference>
<dbReference type="RefSeq" id="WP_093072509.1">
    <property type="nucleotide sequence ID" value="NZ_FOGV01000007.1"/>
</dbReference>
<evidence type="ECO:0000256" key="7">
    <source>
        <dbReference type="SAM" id="Phobius"/>
    </source>
</evidence>
<feature type="transmembrane region" description="Helical" evidence="7">
    <location>
        <begin position="122"/>
        <end position="142"/>
    </location>
</feature>
<dbReference type="EMBL" id="FOGV01000007">
    <property type="protein sequence ID" value="SER86690.1"/>
    <property type="molecule type" value="Genomic_DNA"/>
</dbReference>
<evidence type="ECO:0000256" key="6">
    <source>
        <dbReference type="ARBA" id="ARBA00023136"/>
    </source>
</evidence>
<feature type="transmembrane region" description="Helical" evidence="7">
    <location>
        <begin position="175"/>
        <end position="194"/>
    </location>
</feature>
<dbReference type="OrthoDB" id="9813074at2"/>
<organism evidence="9 10">
    <name type="scientific">Salisediminibacterium halotolerans</name>
    <dbReference type="NCBI Taxonomy" id="517425"/>
    <lineage>
        <taxon>Bacteria</taxon>
        <taxon>Bacillati</taxon>
        <taxon>Bacillota</taxon>
        <taxon>Bacilli</taxon>
        <taxon>Bacillales</taxon>
        <taxon>Bacillaceae</taxon>
        <taxon>Salisediminibacterium</taxon>
    </lineage>
</organism>
<evidence type="ECO:0000259" key="8">
    <source>
        <dbReference type="Pfam" id="PF01694"/>
    </source>
</evidence>
<feature type="domain" description="Peptidase S54 rhomboid" evidence="8">
    <location>
        <begin position="57"/>
        <end position="194"/>
    </location>
</feature>
<keyword evidence="9" id="KW-0645">Protease</keyword>
<dbReference type="InterPro" id="IPR035952">
    <property type="entry name" value="Rhomboid-like_sf"/>
</dbReference>
<accession>A0A1H9SNU9</accession>
<reference evidence="10" key="1">
    <citation type="submission" date="2016-10" db="EMBL/GenBank/DDBJ databases">
        <authorList>
            <person name="de Groot N.N."/>
        </authorList>
    </citation>
    <scope>NUCLEOTIDE SEQUENCE [LARGE SCALE GENOMIC DNA]</scope>
    <source>
        <strain evidence="10">10nlg</strain>
    </source>
</reference>
<dbReference type="AlphaFoldDB" id="A0A1H9SNU9"/>
<dbReference type="InterPro" id="IPR050925">
    <property type="entry name" value="Rhomboid_protease_S54"/>
</dbReference>
<keyword evidence="10" id="KW-1185">Reference proteome</keyword>
<feature type="transmembrane region" description="Helical" evidence="7">
    <location>
        <begin position="66"/>
        <end position="86"/>
    </location>
</feature>
<keyword evidence="3 7" id="KW-0812">Transmembrane</keyword>
<dbReference type="SUPFAM" id="SSF144091">
    <property type="entry name" value="Rhomboid-like"/>
    <property type="match status" value="1"/>
</dbReference>
<evidence type="ECO:0000313" key="10">
    <source>
        <dbReference type="Proteomes" id="UP000199318"/>
    </source>
</evidence>